<feature type="transmembrane region" description="Helical" evidence="1">
    <location>
        <begin position="7"/>
        <end position="27"/>
    </location>
</feature>
<dbReference type="Pfam" id="PF11399">
    <property type="entry name" value="DUF3192"/>
    <property type="match status" value="1"/>
</dbReference>
<evidence type="ECO:0000256" key="1">
    <source>
        <dbReference type="SAM" id="Phobius"/>
    </source>
</evidence>
<protein>
    <submittedName>
        <fullName evidence="3">DUF3192 domain-containing protein</fullName>
    </submittedName>
</protein>
<dbReference type="AlphaFoldDB" id="A0A073KN76"/>
<dbReference type="EMBL" id="JAOTLW010000041">
    <property type="protein sequence ID" value="MDI5834269.1"/>
    <property type="molecule type" value="Genomic_DNA"/>
</dbReference>
<organism evidence="3 5">
    <name type="scientific">Shewanella xiamenensis</name>
    <dbReference type="NCBI Taxonomy" id="332186"/>
    <lineage>
        <taxon>Bacteria</taxon>
        <taxon>Pseudomonadati</taxon>
        <taxon>Pseudomonadota</taxon>
        <taxon>Gammaproteobacteria</taxon>
        <taxon>Alteromonadales</taxon>
        <taxon>Shewanellaceae</taxon>
        <taxon>Shewanella</taxon>
    </lineage>
</organism>
<proteinExistence type="predicted"/>
<evidence type="ECO:0000313" key="4">
    <source>
        <dbReference type="Proteomes" id="UP001159075"/>
    </source>
</evidence>
<name>A0A073KN76_9GAMM</name>
<keyword evidence="4" id="KW-1185">Reference proteome</keyword>
<comment type="caution">
    <text evidence="3">The sequence shown here is derived from an EMBL/GenBank/DDBJ whole genome shotgun (WGS) entry which is preliminary data.</text>
</comment>
<keyword evidence="1" id="KW-0812">Transmembrane</keyword>
<sequence>MKSKTSVIIGSIFAAYVAFVAVVVLVYEPTPDEMDWEDRQVYNSQKLNDLTLGQDISAVKTLFGKADFTEAKSLKDSQLQVLFYRTHHEKSDGVTSKEECTPLIFKDNKLVAWGDDTYKQYLEAGTDIVSRTAKEVESSSKN</sequence>
<dbReference type="Proteomes" id="UP001159075">
    <property type="component" value="Unassembled WGS sequence"/>
</dbReference>
<gene>
    <name evidence="2" type="ORF">ODY93_22050</name>
    <name evidence="3" type="ORF">QM089_04320</name>
</gene>
<dbReference type="EMBL" id="JASGOQ010000001">
    <property type="protein sequence ID" value="MDV5389508.1"/>
    <property type="molecule type" value="Genomic_DNA"/>
</dbReference>
<reference evidence="3" key="2">
    <citation type="submission" date="2023-05" db="EMBL/GenBank/DDBJ databases">
        <title>Colonisation of extended spectrum b-lactamase- and carbapenemase-producing bacteria on hospital surfaces from low- and middle-income countries.</title>
        <authorList>
            <person name="Nieto-Rosado M."/>
            <person name="Sands K."/>
            <person name="Iregbu K."/>
            <person name="Zahra R."/>
            <person name="Mazarati J.B."/>
            <person name="Mehtar S."/>
            <person name="Barnards-Group B."/>
            <person name="Walsh T.R."/>
        </authorList>
    </citation>
    <scope>NUCLEOTIDE SEQUENCE</scope>
    <source>
        <strain evidence="3">PP-E493</strain>
    </source>
</reference>
<keyword evidence="1" id="KW-0472">Membrane</keyword>
<evidence type="ECO:0000313" key="2">
    <source>
        <dbReference type="EMBL" id="MDI5834269.1"/>
    </source>
</evidence>
<dbReference type="Proteomes" id="UP001187859">
    <property type="component" value="Unassembled WGS sequence"/>
</dbReference>
<accession>A0A073KN76</accession>
<evidence type="ECO:0000313" key="3">
    <source>
        <dbReference type="EMBL" id="MDV5389508.1"/>
    </source>
</evidence>
<dbReference type="RefSeq" id="WP_037416564.1">
    <property type="nucleotide sequence ID" value="NZ_AP025014.1"/>
</dbReference>
<dbReference type="GeneID" id="75189551"/>
<dbReference type="OrthoDB" id="6399368at2"/>
<reference evidence="2 4" key="1">
    <citation type="submission" date="2022-09" db="EMBL/GenBank/DDBJ databases">
        <title>The outer-membrane cytochrome OmcA is essential for infection of Shewanella oneidensis by a zebrafish-associated bacteriophage.</title>
        <authorList>
            <person name="Grenfell A.W."/>
            <person name="Intile P."/>
            <person name="Mcfarlane J."/>
            <person name="Leung D."/>
            <person name="Abdalla K."/>
            <person name="Wold M."/>
            <person name="Kees E."/>
            <person name="Gralnick J."/>
        </authorList>
    </citation>
    <scope>NUCLEOTIDE SEQUENCE [LARGE SCALE GENOMIC DNA]</scope>
    <source>
        <strain evidence="2 4">NF-5</strain>
    </source>
</reference>
<keyword evidence="1" id="KW-1133">Transmembrane helix</keyword>
<evidence type="ECO:0000313" key="5">
    <source>
        <dbReference type="Proteomes" id="UP001187859"/>
    </source>
</evidence>
<dbReference type="InterPro" id="IPR021534">
    <property type="entry name" value="DUF3192"/>
</dbReference>